<dbReference type="Pfam" id="PF06259">
    <property type="entry name" value="Abhydrolase_8"/>
    <property type="match status" value="1"/>
</dbReference>
<dbReference type="SUPFAM" id="SSF53474">
    <property type="entry name" value="alpha/beta-Hydrolases"/>
    <property type="match status" value="1"/>
</dbReference>
<dbReference type="Proteomes" id="UP001235720">
    <property type="component" value="Unassembled WGS sequence"/>
</dbReference>
<protein>
    <submittedName>
        <fullName evidence="3">Alpha/beta hydrolase</fullName>
    </submittedName>
</protein>
<dbReference type="RefSeq" id="WP_289469287.1">
    <property type="nucleotide sequence ID" value="NZ_JAUCMM010000002.1"/>
</dbReference>
<reference evidence="3 4" key="1">
    <citation type="submission" date="2023-06" db="EMBL/GenBank/DDBJ databases">
        <authorList>
            <person name="Feng G."/>
            <person name="Li J."/>
            <person name="Zhu H."/>
        </authorList>
    </citation>
    <scope>NUCLEOTIDE SEQUENCE [LARGE SCALE GENOMIC DNA]</scope>
    <source>
        <strain evidence="3 4">RHCJP20</strain>
    </source>
</reference>
<evidence type="ECO:0000256" key="1">
    <source>
        <dbReference type="SAM" id="MobiDB-lite"/>
    </source>
</evidence>
<dbReference type="GO" id="GO:0016787">
    <property type="term" value="F:hydrolase activity"/>
    <property type="evidence" value="ECO:0007669"/>
    <property type="project" value="UniProtKB-KW"/>
</dbReference>
<evidence type="ECO:0000313" key="3">
    <source>
        <dbReference type="EMBL" id="MDM7887560.1"/>
    </source>
</evidence>
<accession>A0ABT7TDA6</accession>
<feature type="region of interest" description="Disordered" evidence="1">
    <location>
        <begin position="144"/>
        <end position="163"/>
    </location>
</feature>
<gene>
    <name evidence="3" type="ORF">QUG98_03745</name>
</gene>
<name>A0ABT7TDA6_9MICO</name>
<keyword evidence="3" id="KW-0378">Hydrolase</keyword>
<proteinExistence type="predicted"/>
<dbReference type="Gene3D" id="3.40.50.1820">
    <property type="entry name" value="alpha/beta hydrolase"/>
    <property type="match status" value="1"/>
</dbReference>
<comment type="caution">
    <text evidence="3">The sequence shown here is derived from an EMBL/GenBank/DDBJ whole genome shotgun (WGS) entry which is preliminary data.</text>
</comment>
<organism evidence="3 4">
    <name type="scientific">Curtobacterium subtropicum</name>
    <dbReference type="NCBI Taxonomy" id="3055138"/>
    <lineage>
        <taxon>Bacteria</taxon>
        <taxon>Bacillati</taxon>
        <taxon>Actinomycetota</taxon>
        <taxon>Actinomycetes</taxon>
        <taxon>Micrococcales</taxon>
        <taxon>Microbacteriaceae</taxon>
        <taxon>Curtobacterium</taxon>
    </lineage>
</organism>
<evidence type="ECO:0000313" key="4">
    <source>
        <dbReference type="Proteomes" id="UP001235720"/>
    </source>
</evidence>
<dbReference type="InterPro" id="IPR010427">
    <property type="entry name" value="DUF1023"/>
</dbReference>
<evidence type="ECO:0000259" key="2">
    <source>
        <dbReference type="Pfam" id="PF06259"/>
    </source>
</evidence>
<dbReference type="EMBL" id="JAUCMM010000002">
    <property type="protein sequence ID" value="MDM7887560.1"/>
    <property type="molecule type" value="Genomic_DNA"/>
</dbReference>
<sequence length="607" mass="63924">MGFEFDDAAAARLAACATQAALALRGSAWARRSAAEAALRDFDGGYARLFETARTVEFEDRVRLARALDDLADQVRIALHQASRERRRRSELAAWQRRAADRQHALVGVGAVWEPVLDASAAMFDREPTDPPITPTPVTATFRARHRRRAGGQSTGRSSADPDRLRQFAETAQAQDGVTEQDLVRVRNAWAGFRDRCGWVPVDAPPLPSGFGAYLDENAEDARWAARVADAFEAAGGGSVADTALDVAGASALSPVAQRLLDPSMTPAEVAAAWKDLGLIAEDIAALPLRTQVQLANLDGLPAVARDVASRRVLAAAVRDPERLYRLFGLASTYGAVSIEEFTAQVRALARGLQRADRIAADLPAPTAKVAQLVGFGVANGAPVAAVVLGDLDTAENVTVNVPGATTTLDSTLQKVRAASGLLNSAARLQGSTSFAVVSWFGYRAPALPEVPAQGRAAAGGAQLASFLDGIHDSRGGAPRRLTVLGHSYGSTTAAEALVQTRHRVDTFVTYGSVGFTDATKPEHLNVDRVYATEGQADHTAIKGRVGRTDPRDLPDVEVFSSEAAGGLAAVTGHDMYPEAAGQVGYLTPGSTAQDTISQIIATGGRG</sequence>
<feature type="domain" description="DUF1023" evidence="2">
    <location>
        <begin position="384"/>
        <end position="540"/>
    </location>
</feature>
<dbReference type="InterPro" id="IPR029058">
    <property type="entry name" value="AB_hydrolase_fold"/>
</dbReference>
<keyword evidence="4" id="KW-1185">Reference proteome</keyword>